<dbReference type="PIRSF" id="PIRSF000398">
    <property type="entry name" value="M_m6A_EcoRV"/>
    <property type="match status" value="1"/>
</dbReference>
<dbReference type="PANTHER" id="PTHR30481">
    <property type="entry name" value="DNA ADENINE METHYLASE"/>
    <property type="match status" value="1"/>
</dbReference>
<accession>A0ABS7JML4</accession>
<name>A0ABS7JML4_9HELI</name>
<dbReference type="GO" id="GO:0032259">
    <property type="term" value="P:methylation"/>
    <property type="evidence" value="ECO:0007669"/>
    <property type="project" value="UniProtKB-KW"/>
</dbReference>
<evidence type="ECO:0000256" key="3">
    <source>
        <dbReference type="ARBA" id="ARBA00022691"/>
    </source>
</evidence>
<reference evidence="4 5" key="1">
    <citation type="submission" date="2021-08" db="EMBL/GenBank/DDBJ databases">
        <title>Helicobacter spp. isolated from feces of Anatolian Ground Squirrel (Spermophilus xanthoprymnus) in Turkey.</title>
        <authorList>
            <person name="Aydin F."/>
            <person name="Abay S."/>
            <person name="Kayman T."/>
            <person name="Karakaya E."/>
            <person name="Saticioglu I.B."/>
        </authorList>
    </citation>
    <scope>NUCLEOTIDE SEQUENCE [LARGE SCALE GENOMIC DNA]</scope>
    <source>
        <strain evidence="4 5">Faydin-H70</strain>
    </source>
</reference>
<dbReference type="InterPro" id="IPR029063">
    <property type="entry name" value="SAM-dependent_MTases_sf"/>
</dbReference>
<keyword evidence="1 4" id="KW-0489">Methyltransferase</keyword>
<dbReference type="Proteomes" id="UP000700059">
    <property type="component" value="Unassembled WGS sequence"/>
</dbReference>
<dbReference type="GO" id="GO:0008168">
    <property type="term" value="F:methyltransferase activity"/>
    <property type="evidence" value="ECO:0007669"/>
    <property type="project" value="UniProtKB-KW"/>
</dbReference>
<sequence length="340" mass="39554">MTQQHSLFDLRELQQEKSTKSNSTPKEHFLHSLKGKNLNYKRYAKSPLRYGGGKSLAVGLIVEHFPNDITRLISPFMGGGSVEIASALELDLEVKAFDVFDILVNFWQVLIRDSKGLYKALLALEPTKETYANIKAELKSFWNERHKNAQNIPHKNLDSLSLARDYYFNFNLSYGPGFLGWMSKIYEDKTRYLNALEKLKNLGQDSRLQNLSVECASFEKVFEKYPNDFFYCDPPYFLEGDSQMFKGIYPMRNFPIHHNGFNHELLSKYLKNHKGKFILSYNDCAFVREAYKDFKILEPKWQYTMGQGETRIGKNRLNRNNGLGDKNNVKQSHELLIIKE</sequence>
<gene>
    <name evidence="4" type="ORF">K4G57_03985</name>
</gene>
<dbReference type="Pfam" id="PF02086">
    <property type="entry name" value="MethyltransfD12"/>
    <property type="match status" value="1"/>
</dbReference>
<evidence type="ECO:0000256" key="2">
    <source>
        <dbReference type="ARBA" id="ARBA00022679"/>
    </source>
</evidence>
<evidence type="ECO:0000313" key="4">
    <source>
        <dbReference type="EMBL" id="MBX7490627.1"/>
    </source>
</evidence>
<dbReference type="SUPFAM" id="SSF53335">
    <property type="entry name" value="S-adenosyl-L-methionine-dependent methyltransferases"/>
    <property type="match status" value="1"/>
</dbReference>
<dbReference type="EMBL" id="JAIGYQ010000004">
    <property type="protein sequence ID" value="MBX7490627.1"/>
    <property type="molecule type" value="Genomic_DNA"/>
</dbReference>
<keyword evidence="3" id="KW-0949">S-adenosyl-L-methionine</keyword>
<organism evidence="4 5">
    <name type="scientific">Helicobacter turcicus</name>
    <dbReference type="NCBI Taxonomy" id="2867412"/>
    <lineage>
        <taxon>Bacteria</taxon>
        <taxon>Pseudomonadati</taxon>
        <taxon>Campylobacterota</taxon>
        <taxon>Epsilonproteobacteria</taxon>
        <taxon>Campylobacterales</taxon>
        <taxon>Helicobacteraceae</taxon>
        <taxon>Helicobacter</taxon>
    </lineage>
</organism>
<comment type="caution">
    <text evidence="4">The sequence shown here is derived from an EMBL/GenBank/DDBJ whole genome shotgun (WGS) entry which is preliminary data.</text>
</comment>
<evidence type="ECO:0000256" key="1">
    <source>
        <dbReference type="ARBA" id="ARBA00022603"/>
    </source>
</evidence>
<proteinExistence type="predicted"/>
<dbReference type="InterPro" id="IPR012263">
    <property type="entry name" value="M_m6A_EcoRV"/>
</dbReference>
<keyword evidence="2" id="KW-0808">Transferase</keyword>
<evidence type="ECO:0000313" key="5">
    <source>
        <dbReference type="Proteomes" id="UP000700059"/>
    </source>
</evidence>
<dbReference type="InterPro" id="IPR012327">
    <property type="entry name" value="MeTrfase_D12"/>
</dbReference>
<dbReference type="PRINTS" id="PR00505">
    <property type="entry name" value="D12N6MTFRASE"/>
</dbReference>
<keyword evidence="5" id="KW-1185">Reference proteome</keyword>
<dbReference type="Gene3D" id="3.40.50.150">
    <property type="entry name" value="Vaccinia Virus protein VP39"/>
    <property type="match status" value="2"/>
</dbReference>
<protein>
    <submittedName>
        <fullName evidence="4">DNA adenine methylase</fullName>
    </submittedName>
</protein>